<dbReference type="FunFam" id="3.30.457.50:FF:000001">
    <property type="entry name" value="Probable kinetochore protein spc25"/>
    <property type="match status" value="1"/>
</dbReference>
<evidence type="ECO:0000313" key="13">
    <source>
        <dbReference type="EMBL" id="JAE20402.1"/>
    </source>
</evidence>
<keyword evidence="9" id="KW-0995">Kinetochore</keyword>
<evidence type="ECO:0000256" key="10">
    <source>
        <dbReference type="SAM" id="Coils"/>
    </source>
</evidence>
<dbReference type="PANTHER" id="PTHR14281:SF0">
    <property type="entry name" value="KINETOCHORE PROTEIN SPC25"/>
    <property type="match status" value="1"/>
</dbReference>
<keyword evidence="6 10" id="KW-0175">Coiled coil</keyword>
<name>A0A0A9G7D3_ARUDO</name>
<sequence>MVAGGAVDLCRRMEEQRAAIQRRICNARELAAASAFSAVLLSARSIANKTVSHREKLKGQKDQLRKLEADLAEALSIQRGKNSKHKLIGESISNTTATNEQFKTLVTDQRARRDEYINVIPKQHEDVEALEANSDAKGKKDLKEAVMWYNKFLGFHIVGGEGVKFVFNKIDMQNPDKECTFCIKLTKERYNLLQCVPFLEGSKELVNDLNCNNDLFKFVRIMRERFQAAAISGVLPASSSCLDTSSLTSSSLSVLSVDSRSENNPSQSHTRSGTKNKEIPTKKGLPSRSATSPGTMLSIMRRSPRILDRR</sequence>
<feature type="domain" description="Chromosome segregation protein Spc25 C-terminal" evidence="12">
    <location>
        <begin position="159"/>
        <end position="227"/>
    </location>
</feature>
<evidence type="ECO:0000256" key="4">
    <source>
        <dbReference type="ARBA" id="ARBA00022618"/>
    </source>
</evidence>
<evidence type="ECO:0000256" key="11">
    <source>
        <dbReference type="SAM" id="MobiDB-lite"/>
    </source>
</evidence>
<keyword evidence="3 9" id="KW-0158">Chromosome</keyword>
<dbReference type="GO" id="GO:0007059">
    <property type="term" value="P:chromosome segregation"/>
    <property type="evidence" value="ECO:0007669"/>
    <property type="project" value="InterPro"/>
</dbReference>
<dbReference type="Gene3D" id="3.30.457.50">
    <property type="entry name" value="Chromosome segregation protein Spc25"/>
    <property type="match status" value="1"/>
</dbReference>
<comment type="similarity">
    <text evidence="2 9">Belongs to the SPC25 family.</text>
</comment>
<dbReference type="InterPro" id="IPR045143">
    <property type="entry name" value="Spc25"/>
</dbReference>
<dbReference type="CDD" id="cd23784">
    <property type="entry name" value="RWD_Spc25"/>
    <property type="match status" value="1"/>
</dbReference>
<keyword evidence="4 9" id="KW-0132">Cell division</keyword>
<reference evidence="13" key="2">
    <citation type="journal article" date="2015" name="Data Brief">
        <title>Shoot transcriptome of the giant reed, Arundo donax.</title>
        <authorList>
            <person name="Barrero R.A."/>
            <person name="Guerrero F.D."/>
            <person name="Moolhuijzen P."/>
            <person name="Goolsby J.A."/>
            <person name="Tidwell J."/>
            <person name="Bellgard S.E."/>
            <person name="Bellgard M.I."/>
        </authorList>
    </citation>
    <scope>NUCLEOTIDE SEQUENCE</scope>
    <source>
        <tissue evidence="13">Shoot tissue taken approximately 20 cm above the soil surface</tissue>
    </source>
</reference>
<dbReference type="EMBL" id="GBRH01177494">
    <property type="protein sequence ID" value="JAE20402.1"/>
    <property type="molecule type" value="Transcribed_RNA"/>
</dbReference>
<feature type="coiled-coil region" evidence="10">
    <location>
        <begin position="50"/>
        <end position="77"/>
    </location>
</feature>
<dbReference type="GO" id="GO:0051301">
    <property type="term" value="P:cell division"/>
    <property type="evidence" value="ECO:0007669"/>
    <property type="project" value="UniProtKB-UniRule"/>
</dbReference>
<proteinExistence type="inferred from homology"/>
<dbReference type="PANTHER" id="PTHR14281">
    <property type="entry name" value="KINETOCHORE PROTEIN SPC25-RELATED"/>
    <property type="match status" value="1"/>
</dbReference>
<keyword evidence="9" id="KW-0539">Nucleus</keyword>
<keyword evidence="5 9" id="KW-0498">Mitosis</keyword>
<dbReference type="GO" id="GO:0031262">
    <property type="term" value="C:Ndc80 complex"/>
    <property type="evidence" value="ECO:0007669"/>
    <property type="project" value="InterPro"/>
</dbReference>
<dbReference type="AlphaFoldDB" id="A0A0A9G7D3"/>
<accession>A0A0A9G7D3</accession>
<comment type="subcellular location">
    <subcellularLocation>
        <location evidence="1">Chromosome</location>
        <location evidence="1">Centromere</location>
    </subcellularLocation>
    <subcellularLocation>
        <location evidence="9">Nucleus</location>
    </subcellularLocation>
    <subcellularLocation>
        <location evidence="9">Chromosome</location>
        <location evidence="9">Centromere</location>
        <location evidence="9">Kinetochore</location>
    </subcellularLocation>
</comment>
<reference evidence="13" key="1">
    <citation type="submission" date="2014-09" db="EMBL/GenBank/DDBJ databases">
        <authorList>
            <person name="Magalhaes I.L.F."/>
            <person name="Oliveira U."/>
            <person name="Santos F.R."/>
            <person name="Vidigal T.H.D.A."/>
            <person name="Brescovit A.D."/>
            <person name="Santos A.J."/>
        </authorList>
    </citation>
    <scope>NUCLEOTIDE SEQUENCE</scope>
    <source>
        <tissue evidence="13">Shoot tissue taken approximately 20 cm above the soil surface</tissue>
    </source>
</reference>
<dbReference type="InterPro" id="IPR013255">
    <property type="entry name" value="Spc25_C"/>
</dbReference>
<evidence type="ECO:0000256" key="5">
    <source>
        <dbReference type="ARBA" id="ARBA00022776"/>
    </source>
</evidence>
<keyword evidence="8 9" id="KW-0137">Centromere</keyword>
<protein>
    <recommendedName>
        <fullName evidence="9">Kinetochore protein SPC25</fullName>
    </recommendedName>
</protein>
<organism evidence="13">
    <name type="scientific">Arundo donax</name>
    <name type="common">Giant reed</name>
    <name type="synonym">Donax arundinaceus</name>
    <dbReference type="NCBI Taxonomy" id="35708"/>
    <lineage>
        <taxon>Eukaryota</taxon>
        <taxon>Viridiplantae</taxon>
        <taxon>Streptophyta</taxon>
        <taxon>Embryophyta</taxon>
        <taxon>Tracheophyta</taxon>
        <taxon>Spermatophyta</taxon>
        <taxon>Magnoliopsida</taxon>
        <taxon>Liliopsida</taxon>
        <taxon>Poales</taxon>
        <taxon>Poaceae</taxon>
        <taxon>PACMAD clade</taxon>
        <taxon>Arundinoideae</taxon>
        <taxon>Arundineae</taxon>
        <taxon>Arundo</taxon>
    </lineage>
</organism>
<evidence type="ECO:0000256" key="2">
    <source>
        <dbReference type="ARBA" id="ARBA00006379"/>
    </source>
</evidence>
<evidence type="ECO:0000256" key="7">
    <source>
        <dbReference type="ARBA" id="ARBA00023306"/>
    </source>
</evidence>
<evidence type="ECO:0000256" key="1">
    <source>
        <dbReference type="ARBA" id="ARBA00004584"/>
    </source>
</evidence>
<evidence type="ECO:0000259" key="12">
    <source>
        <dbReference type="Pfam" id="PF08234"/>
    </source>
</evidence>
<dbReference type="Pfam" id="PF08234">
    <property type="entry name" value="Spindle_Spc25"/>
    <property type="match status" value="1"/>
</dbReference>
<dbReference type="GO" id="GO:0005634">
    <property type="term" value="C:nucleus"/>
    <property type="evidence" value="ECO:0007669"/>
    <property type="project" value="UniProtKB-SubCell"/>
</dbReference>
<evidence type="ECO:0000256" key="8">
    <source>
        <dbReference type="ARBA" id="ARBA00023328"/>
    </source>
</evidence>
<feature type="compositionally biased region" description="Polar residues" evidence="11">
    <location>
        <begin position="262"/>
        <end position="273"/>
    </location>
</feature>
<keyword evidence="7 9" id="KW-0131">Cell cycle</keyword>
<comment type="function">
    <text evidence="9">Acts as a component of the essential kinetochore-associated NDC80 complex, which is required for chromosome segregation and spindle checkpoint activity.</text>
</comment>
<evidence type="ECO:0000256" key="9">
    <source>
        <dbReference type="RuleBase" id="RU367150"/>
    </source>
</evidence>
<feature type="region of interest" description="Disordered" evidence="11">
    <location>
        <begin position="258"/>
        <end position="310"/>
    </location>
</feature>
<comment type="subunit">
    <text evidence="9">Component of the NDC80 complex.</text>
</comment>
<evidence type="ECO:0000256" key="3">
    <source>
        <dbReference type="ARBA" id="ARBA00022454"/>
    </source>
</evidence>
<evidence type="ECO:0000256" key="6">
    <source>
        <dbReference type="ARBA" id="ARBA00023054"/>
    </source>
</evidence>